<keyword evidence="4" id="KW-1185">Reference proteome</keyword>
<organism evidence="3 4">
    <name type="scientific">Brooklawnia propionicigenes</name>
    <dbReference type="NCBI Taxonomy" id="3041175"/>
    <lineage>
        <taxon>Bacteria</taxon>
        <taxon>Bacillati</taxon>
        <taxon>Actinomycetota</taxon>
        <taxon>Actinomycetes</taxon>
        <taxon>Propionibacteriales</taxon>
        <taxon>Propionibacteriaceae</taxon>
        <taxon>Brooklawnia</taxon>
    </lineage>
</organism>
<keyword evidence="2" id="KW-0472">Membrane</keyword>
<proteinExistence type="predicted"/>
<accession>A0AAN0KGG6</accession>
<dbReference type="Proteomes" id="UP001431656">
    <property type="component" value="Chromosome"/>
</dbReference>
<feature type="compositionally biased region" description="Polar residues" evidence="1">
    <location>
        <begin position="355"/>
        <end position="374"/>
    </location>
</feature>
<evidence type="ECO:0000256" key="1">
    <source>
        <dbReference type="SAM" id="MobiDB-lite"/>
    </source>
</evidence>
<gene>
    <name evidence="3" type="ORF">brsh051_18990</name>
</gene>
<evidence type="ECO:0000256" key="2">
    <source>
        <dbReference type="SAM" id="Phobius"/>
    </source>
</evidence>
<feature type="transmembrane region" description="Helical" evidence="2">
    <location>
        <begin position="313"/>
        <end position="333"/>
    </location>
</feature>
<dbReference type="AlphaFoldDB" id="A0AAN0KGG6"/>
<evidence type="ECO:0008006" key="5">
    <source>
        <dbReference type="Google" id="ProtNLM"/>
    </source>
</evidence>
<evidence type="ECO:0000313" key="4">
    <source>
        <dbReference type="Proteomes" id="UP001431656"/>
    </source>
</evidence>
<sequence>MSAHTRHLVRIRPHLQTHRPPAHAIVTALIAVLAAVVGIGLAIPTQAFADGEVTWTVRTGDNGFGAQRSSYSYSINPGNELSDSIVITNRGSESLELGIYAADGYTNEDGQLDLNEAGATPTGVGAWVHGEGDHLSIDPGSSVEYAFTVSVPDNATPGDYVGGILTSLTSSSDASQVNTDRRLGIKMALRVSGDLAPGIAVENAQLDWAGSMNPFAGGDATLSYTIRNTGNTVIAALHGTDVSGPFGLFSSEVEAEDDLPQLLPGETWDVTTVVHVAPLVWLTGTATVIPLALDAAGTTSQFDPVYAKAGTLAISWMLLLTLAAVGALVWLGIRLRRESAARRQEREDARVQEAVQQALNTNAADASKNGQSDPANPEPNPRV</sequence>
<name>A0AAN0KGG6_9ACTN</name>
<keyword evidence="2" id="KW-0812">Transmembrane</keyword>
<evidence type="ECO:0000313" key="3">
    <source>
        <dbReference type="EMBL" id="BEH02618.1"/>
    </source>
</evidence>
<feature type="region of interest" description="Disordered" evidence="1">
    <location>
        <begin position="344"/>
        <end position="383"/>
    </location>
</feature>
<feature type="transmembrane region" description="Helical" evidence="2">
    <location>
        <begin position="21"/>
        <end position="43"/>
    </location>
</feature>
<protein>
    <recommendedName>
        <fullName evidence="5">DUF916 domain-containing protein</fullName>
    </recommendedName>
</protein>
<keyword evidence="2" id="KW-1133">Transmembrane helix</keyword>
<dbReference type="EMBL" id="AP028056">
    <property type="protein sequence ID" value="BEH02618.1"/>
    <property type="molecule type" value="Genomic_DNA"/>
</dbReference>
<reference evidence="3" key="1">
    <citation type="journal article" date="2024" name="Int. J. Syst. Evol. Microbiol.">
        <title>Brooklawnia propionicigenes sp. nov., a facultatively anaerobic, propionate-producing bacterium isolated from a methanogenic reactor treating waste from cattle farms.</title>
        <authorList>
            <person name="Akita Y."/>
            <person name="Ueki A."/>
            <person name="Tonouchi A."/>
            <person name="Sugawara Y."/>
            <person name="Honma S."/>
            <person name="Kaku N."/>
            <person name="Ueki K."/>
        </authorList>
    </citation>
    <scope>NUCLEOTIDE SEQUENCE</scope>
    <source>
        <strain evidence="3">SH051</strain>
    </source>
</reference>
<dbReference type="RefSeq" id="WP_286264410.1">
    <property type="nucleotide sequence ID" value="NZ_AP028056.1"/>
</dbReference>
<dbReference type="KEGG" id="broo:brsh051_18990"/>